<name>F9Y8Y4_KETVW</name>
<dbReference type="Proteomes" id="UP000000692">
    <property type="component" value="Chromosome"/>
</dbReference>
<gene>
    <name evidence="1" type="ordered locus">KVU_0201</name>
</gene>
<protein>
    <submittedName>
        <fullName evidence="1">Uncharacterized protein</fullName>
    </submittedName>
</protein>
<organism evidence="1 2">
    <name type="scientific">Ketogulonicigenium vulgare (strain WSH-001)</name>
    <dbReference type="NCBI Taxonomy" id="759362"/>
    <lineage>
        <taxon>Bacteria</taxon>
        <taxon>Pseudomonadati</taxon>
        <taxon>Pseudomonadota</taxon>
        <taxon>Alphaproteobacteria</taxon>
        <taxon>Rhodobacterales</taxon>
        <taxon>Roseobacteraceae</taxon>
        <taxon>Ketogulonicigenium</taxon>
    </lineage>
</organism>
<accession>F9Y8Y4</accession>
<evidence type="ECO:0000313" key="2">
    <source>
        <dbReference type="Proteomes" id="UP000000692"/>
    </source>
</evidence>
<dbReference type="EMBL" id="CP002018">
    <property type="protein sequence ID" value="AEM40040.1"/>
    <property type="molecule type" value="Genomic_DNA"/>
</dbReference>
<evidence type="ECO:0000313" key="1">
    <source>
        <dbReference type="EMBL" id="AEM40040.1"/>
    </source>
</evidence>
<dbReference type="AlphaFoldDB" id="F9Y8Y4"/>
<sequence>MVQRRASGAFAIKTTARRGDDDLFRAGQPLRAVFGIAEGHARDGKAVDPGFQLAGNGKVIHRRANDREIGGHKLLQRGLASGQVICRSSAAQMCAGQVIQRCGGEVAMHNACIRVLCDLRRKDFGGQQAADRGIAGNSGVNVKNVHFRIRLSDPVNYPTEW</sequence>
<reference evidence="1 2" key="1">
    <citation type="journal article" date="2011" name="J. Bacteriol.">
        <title>Complete genome sequence of the industrial strain Ketogulonicigenium vulgare WSH-001.</title>
        <authorList>
            <person name="Liu L."/>
            <person name="Li Y."/>
            <person name="Zhang J."/>
            <person name="Zhou Z."/>
            <person name="Liu J."/>
            <person name="Li X."/>
            <person name="Zhou J."/>
            <person name="Du G."/>
            <person name="Wang L."/>
            <person name="Chen J."/>
        </authorList>
    </citation>
    <scope>NUCLEOTIDE SEQUENCE [LARGE SCALE GENOMIC DNA]</scope>
    <source>
        <strain evidence="1 2">WSH-001</strain>
    </source>
</reference>
<proteinExistence type="predicted"/>
<dbReference type="eggNOG" id="ENOG502ZIH3">
    <property type="taxonomic scope" value="Bacteria"/>
</dbReference>
<keyword evidence="2" id="KW-1185">Reference proteome</keyword>
<dbReference type="KEGG" id="kvl:KVU_0201"/>
<dbReference type="HOGENOM" id="CLU_1641496_0_0_5"/>